<feature type="binding site" evidence="5">
    <location>
        <position position="4"/>
    </location>
    <ligand>
        <name>a purine D-ribonucleoside</name>
        <dbReference type="ChEBI" id="CHEBI:142355"/>
        <note>ligand shared between dimeric partners</note>
    </ligand>
</feature>
<evidence type="ECO:0000256" key="2">
    <source>
        <dbReference type="ARBA" id="ARBA00022676"/>
    </source>
</evidence>
<dbReference type="AlphaFoldDB" id="A0A919Y7D2"/>
<dbReference type="PROSITE" id="PS01232">
    <property type="entry name" value="PNP_UDP_1"/>
    <property type="match status" value="1"/>
</dbReference>
<feature type="domain" description="Nucleoside phosphorylase" evidence="6">
    <location>
        <begin position="15"/>
        <end position="220"/>
    </location>
</feature>
<comment type="catalytic activity">
    <reaction evidence="4">
        <text>uridine + phosphate = alpha-D-ribose 1-phosphate + uracil</text>
        <dbReference type="Rhea" id="RHEA:24388"/>
        <dbReference type="ChEBI" id="CHEBI:16704"/>
        <dbReference type="ChEBI" id="CHEBI:17568"/>
        <dbReference type="ChEBI" id="CHEBI:43474"/>
        <dbReference type="ChEBI" id="CHEBI:57720"/>
        <dbReference type="EC" id="2.4.2.3"/>
    </reaction>
</comment>
<evidence type="ECO:0000256" key="3">
    <source>
        <dbReference type="ARBA" id="ARBA00022679"/>
    </source>
</evidence>
<dbReference type="InterPro" id="IPR018016">
    <property type="entry name" value="Nucleoside_phosphorylase_CS"/>
</dbReference>
<dbReference type="SUPFAM" id="SSF53167">
    <property type="entry name" value="Purine and uridine phosphorylases"/>
    <property type="match status" value="1"/>
</dbReference>
<feature type="active site" description="Proton donor" evidence="5">
    <location>
        <position position="204"/>
    </location>
</feature>
<dbReference type="GO" id="GO:0006152">
    <property type="term" value="P:purine nucleoside catabolic process"/>
    <property type="evidence" value="ECO:0007669"/>
    <property type="project" value="TreeGrafter"/>
</dbReference>
<comment type="similarity">
    <text evidence="1 5">Belongs to the PNP/UDP phosphorylase family.</text>
</comment>
<feature type="binding site" evidence="5">
    <location>
        <position position="43"/>
    </location>
    <ligand>
        <name>phosphate</name>
        <dbReference type="ChEBI" id="CHEBI:43474"/>
        <note>ligand shared between dimeric partners</note>
    </ligand>
</feature>
<evidence type="ECO:0000256" key="4">
    <source>
        <dbReference type="ARBA" id="ARBA00048447"/>
    </source>
</evidence>
<comment type="function">
    <text evidence="5">Catalyzes the reversible phosphorolytic breakdown of the N-glycosidic bond in the beta-(deoxy)ribonucleoside molecules, with the formation of the corresponding free purine bases and pentose-1-phosphate.</text>
</comment>
<dbReference type="CDD" id="cd09006">
    <property type="entry name" value="PNP_EcPNPI-like"/>
    <property type="match status" value="1"/>
</dbReference>
<dbReference type="PANTHER" id="PTHR43691:SF11">
    <property type="entry name" value="FI09636P-RELATED"/>
    <property type="match status" value="1"/>
</dbReference>
<sequence length="235" mass="26117">MSFHIEAKPGDIAEIVLLPGDPRRAKYIAETYLEDAFCYNQVRNIWGYTGMYKGKRISVQGTGMGMPSMSIYATELVNEYGAKYVMRVGSSGSLHPDVKKMDIVLAMGACTNSNLFSHIFRQYSYAPLADFELLKTVYELGVKQGKPISAGLVCTDDHFYDSDEEMQHVLAKHQVLACDNETAALYMVAARYGAKALSILTVTDQMLTGETITPEERETKLNDMIELALETALLL</sequence>
<dbReference type="GO" id="GO:0005829">
    <property type="term" value="C:cytosol"/>
    <property type="evidence" value="ECO:0007669"/>
    <property type="project" value="TreeGrafter"/>
</dbReference>
<dbReference type="GO" id="GO:0004731">
    <property type="term" value="F:purine-nucleoside phosphorylase activity"/>
    <property type="evidence" value="ECO:0007669"/>
    <property type="project" value="UniProtKB-UniRule"/>
</dbReference>
<dbReference type="InterPro" id="IPR004402">
    <property type="entry name" value="DeoD-type"/>
</dbReference>
<evidence type="ECO:0000259" key="6">
    <source>
        <dbReference type="Pfam" id="PF01048"/>
    </source>
</evidence>
<dbReference type="RefSeq" id="WP_212976777.1">
    <property type="nucleotide sequence ID" value="NZ_AP025343.1"/>
</dbReference>
<comment type="catalytic activity">
    <reaction evidence="5">
        <text>a purine 2'-deoxy-D-ribonucleoside + phosphate = a purine nucleobase + 2-deoxy-alpha-D-ribose 1-phosphate</text>
        <dbReference type="Rhea" id="RHEA:36431"/>
        <dbReference type="ChEBI" id="CHEBI:26386"/>
        <dbReference type="ChEBI" id="CHEBI:43474"/>
        <dbReference type="ChEBI" id="CHEBI:57259"/>
        <dbReference type="ChEBI" id="CHEBI:142361"/>
        <dbReference type="EC" id="2.4.2.1"/>
    </reaction>
</comment>
<gene>
    <name evidence="7" type="primary">deoD_1</name>
    <name evidence="5" type="synonym">deoD</name>
    <name evidence="7" type="ORF">J34TS1_03990</name>
</gene>
<dbReference type="InterPro" id="IPR035994">
    <property type="entry name" value="Nucleoside_phosphorylase_sf"/>
</dbReference>
<dbReference type="Pfam" id="PF01048">
    <property type="entry name" value="PNP_UDP_1"/>
    <property type="match status" value="1"/>
</dbReference>
<dbReference type="EMBL" id="BORT01000001">
    <property type="protein sequence ID" value="GIO45634.1"/>
    <property type="molecule type" value="Genomic_DNA"/>
</dbReference>
<evidence type="ECO:0000313" key="7">
    <source>
        <dbReference type="EMBL" id="GIO45634.1"/>
    </source>
</evidence>
<comment type="subunit">
    <text evidence="5">Homohexamer; trimer of homodimers.</text>
</comment>
<comment type="catalytic activity">
    <reaction evidence="5">
        <text>a purine D-ribonucleoside + phosphate = a purine nucleobase + alpha-D-ribose 1-phosphate</text>
        <dbReference type="Rhea" id="RHEA:19805"/>
        <dbReference type="ChEBI" id="CHEBI:26386"/>
        <dbReference type="ChEBI" id="CHEBI:43474"/>
        <dbReference type="ChEBI" id="CHEBI:57720"/>
        <dbReference type="ChEBI" id="CHEBI:142355"/>
        <dbReference type="EC" id="2.4.2.1"/>
    </reaction>
</comment>
<keyword evidence="3 5" id="KW-0808">Transferase</keyword>
<comment type="caution">
    <text evidence="5">Lacks conserved residue(s) required for the propagation of feature annotation.</text>
</comment>
<feature type="binding site" description="in other chain" evidence="5">
    <location>
        <begin position="203"/>
        <end position="204"/>
    </location>
    <ligand>
        <name>a purine D-ribonucleoside</name>
        <dbReference type="ChEBI" id="CHEBI:142355"/>
        <note>ligand shared between dimeric partners</note>
    </ligand>
</feature>
<comment type="caution">
    <text evidence="7">The sequence shown here is derived from an EMBL/GenBank/DDBJ whole genome shotgun (WGS) entry which is preliminary data.</text>
</comment>
<evidence type="ECO:0000313" key="8">
    <source>
        <dbReference type="Proteomes" id="UP000682811"/>
    </source>
</evidence>
<dbReference type="Proteomes" id="UP000682811">
    <property type="component" value="Unassembled WGS sequence"/>
</dbReference>
<feature type="binding site" description="in other chain" evidence="5">
    <location>
        <position position="24"/>
    </location>
    <ligand>
        <name>phosphate</name>
        <dbReference type="ChEBI" id="CHEBI:43474"/>
        <note>ligand shared between dimeric partners</note>
    </ligand>
</feature>
<dbReference type="EC" id="2.4.2.1" evidence="5"/>
<dbReference type="NCBIfam" id="TIGR00107">
    <property type="entry name" value="deoD"/>
    <property type="match status" value="1"/>
</dbReference>
<evidence type="ECO:0000256" key="1">
    <source>
        <dbReference type="ARBA" id="ARBA00010456"/>
    </source>
</evidence>
<organism evidence="7 8">
    <name type="scientific">Paenibacillus azoreducens</name>
    <dbReference type="NCBI Taxonomy" id="116718"/>
    <lineage>
        <taxon>Bacteria</taxon>
        <taxon>Bacillati</taxon>
        <taxon>Bacillota</taxon>
        <taxon>Bacilli</taxon>
        <taxon>Bacillales</taxon>
        <taxon>Paenibacillaceae</taxon>
        <taxon>Paenibacillus</taxon>
    </lineage>
</organism>
<accession>A0A919Y7D2</accession>
<feature type="site" description="Important for catalytic activity" evidence="5">
    <location>
        <position position="217"/>
    </location>
</feature>
<reference evidence="7 8" key="1">
    <citation type="submission" date="2021-03" db="EMBL/GenBank/DDBJ databases">
        <title>Antimicrobial resistance genes in bacteria isolated from Japanese honey, and their potential for conferring macrolide and lincosamide resistance in the American foulbrood pathogen Paenibacillus larvae.</title>
        <authorList>
            <person name="Okamoto M."/>
            <person name="Kumagai M."/>
            <person name="Kanamori H."/>
            <person name="Takamatsu D."/>
        </authorList>
    </citation>
    <scope>NUCLEOTIDE SEQUENCE [LARGE SCALE GENOMIC DNA]</scope>
    <source>
        <strain evidence="7 8">J34TS1</strain>
    </source>
</reference>
<feature type="binding site" description="in other chain" evidence="5">
    <location>
        <position position="20"/>
    </location>
    <ligand>
        <name>phosphate</name>
        <dbReference type="ChEBI" id="CHEBI:43474"/>
        <note>ligand shared between dimeric partners</note>
    </ligand>
</feature>
<feature type="binding site" description="in other chain" evidence="5">
    <location>
        <begin position="87"/>
        <end position="90"/>
    </location>
    <ligand>
        <name>phosphate</name>
        <dbReference type="ChEBI" id="CHEBI:43474"/>
        <note>ligand shared between dimeric partners</note>
    </ligand>
</feature>
<proteinExistence type="inferred from homology"/>
<dbReference type="PANTHER" id="PTHR43691">
    <property type="entry name" value="URIDINE PHOSPHORYLASE"/>
    <property type="match status" value="1"/>
</dbReference>
<evidence type="ECO:0000256" key="5">
    <source>
        <dbReference type="HAMAP-Rule" id="MF_01627"/>
    </source>
</evidence>
<name>A0A919Y7D2_9BACL</name>
<dbReference type="GO" id="GO:0004850">
    <property type="term" value="F:uridine phosphorylase activity"/>
    <property type="evidence" value="ECO:0007669"/>
    <property type="project" value="UniProtKB-EC"/>
</dbReference>
<keyword evidence="2 5" id="KW-0328">Glycosyltransferase</keyword>
<dbReference type="HAMAP" id="MF_01627">
    <property type="entry name" value="Pur_nucleosid_phosp"/>
    <property type="match status" value="1"/>
</dbReference>
<dbReference type="NCBIfam" id="NF004489">
    <property type="entry name" value="PRK05819.1"/>
    <property type="match status" value="1"/>
</dbReference>
<dbReference type="InterPro" id="IPR000845">
    <property type="entry name" value="Nucleoside_phosphorylase_d"/>
</dbReference>
<dbReference type="Gene3D" id="3.40.50.1580">
    <property type="entry name" value="Nucleoside phosphorylase domain"/>
    <property type="match status" value="1"/>
</dbReference>
<keyword evidence="8" id="KW-1185">Reference proteome</keyword>
<protein>
    <recommendedName>
        <fullName evidence="5">Purine nucleoside phosphorylase DeoD-type</fullName>
        <shortName evidence="5">PNP</shortName>
        <ecNumber evidence="5">2.4.2.1</ecNumber>
    </recommendedName>
</protein>